<evidence type="ECO:0000313" key="1">
    <source>
        <dbReference type="EMBL" id="KAK8070888.1"/>
    </source>
</evidence>
<comment type="caution">
    <text evidence="1">The sequence shown here is derived from an EMBL/GenBank/DDBJ whole genome shotgun (WGS) entry which is preliminary data.</text>
</comment>
<evidence type="ECO:0000313" key="2">
    <source>
        <dbReference type="Proteomes" id="UP001433268"/>
    </source>
</evidence>
<dbReference type="GeneID" id="92048466"/>
<proteinExistence type="predicted"/>
<name>A0ABR1VI14_9PEZI</name>
<accession>A0ABR1VI14</accession>
<dbReference type="RefSeq" id="XP_066664696.1">
    <property type="nucleotide sequence ID" value="XM_066815406.1"/>
</dbReference>
<gene>
    <name evidence="1" type="ORF">PG997_011091</name>
</gene>
<organism evidence="1 2">
    <name type="scientific">Apiospora hydei</name>
    <dbReference type="NCBI Taxonomy" id="1337664"/>
    <lineage>
        <taxon>Eukaryota</taxon>
        <taxon>Fungi</taxon>
        <taxon>Dikarya</taxon>
        <taxon>Ascomycota</taxon>
        <taxon>Pezizomycotina</taxon>
        <taxon>Sordariomycetes</taxon>
        <taxon>Xylariomycetidae</taxon>
        <taxon>Amphisphaeriales</taxon>
        <taxon>Apiosporaceae</taxon>
        <taxon>Apiospora</taxon>
    </lineage>
</organism>
<dbReference type="EMBL" id="JAQQWN010000008">
    <property type="protein sequence ID" value="KAK8070888.1"/>
    <property type="molecule type" value="Genomic_DNA"/>
</dbReference>
<reference evidence="1 2" key="1">
    <citation type="submission" date="2023-01" db="EMBL/GenBank/DDBJ databases">
        <title>Analysis of 21 Apiospora genomes using comparative genomics revels a genus with tremendous synthesis potential of carbohydrate active enzymes and secondary metabolites.</title>
        <authorList>
            <person name="Sorensen T."/>
        </authorList>
    </citation>
    <scope>NUCLEOTIDE SEQUENCE [LARGE SCALE GENOMIC DNA]</scope>
    <source>
        <strain evidence="1 2">CBS 114990</strain>
    </source>
</reference>
<dbReference type="Proteomes" id="UP001433268">
    <property type="component" value="Unassembled WGS sequence"/>
</dbReference>
<sequence length="153" mass="17068">MRDGSLVHFHLDCWYNAVAVAAQGEDMEARVNCPLTYMGGGLTRVAYLQSALGIVQREGAVTSNQQGMKCGKATCGAWLGLDRATHVRWMAVGPRTTLRAPYPQTHPERQGPFRDAGTRPELQIIESQDVLSLQRYHDPLPSVGWQRHQKKKN</sequence>
<protein>
    <submittedName>
        <fullName evidence="1">Uncharacterized protein</fullName>
    </submittedName>
</protein>
<keyword evidence="2" id="KW-1185">Reference proteome</keyword>